<dbReference type="Proteomes" id="UP000591058">
    <property type="component" value="Unassembled WGS sequence"/>
</dbReference>
<proteinExistence type="predicted"/>
<name>A0A7K4DN66_9EURY</name>
<dbReference type="EMBL" id="JABBYL010000030">
    <property type="protein sequence ID" value="NMO09927.1"/>
    <property type="molecule type" value="Genomic_DNA"/>
</dbReference>
<dbReference type="GeneID" id="43419640"/>
<comment type="caution">
    <text evidence="1">The sequence shown here is derived from an EMBL/GenBank/DDBJ whole genome shotgun (WGS) entry which is preliminary data.</text>
</comment>
<dbReference type="RefSeq" id="WP_157809470.1">
    <property type="nucleotide sequence ID" value="NZ_CP017766.1"/>
</dbReference>
<accession>A0A7K4DN66</accession>
<gene>
    <name evidence="1" type="ORF">HG719_08825</name>
</gene>
<evidence type="ECO:0000313" key="1">
    <source>
        <dbReference type="EMBL" id="NMO09927.1"/>
    </source>
</evidence>
<protein>
    <recommendedName>
        <fullName evidence="3">Transcriptional regulator</fullName>
    </recommendedName>
</protein>
<dbReference type="AlphaFoldDB" id="A0A7K4DN66"/>
<evidence type="ECO:0000313" key="2">
    <source>
        <dbReference type="Proteomes" id="UP000591058"/>
    </source>
</evidence>
<sequence>MDNQKIRRKILEFLYNRARETYRKIPQGILKQELGIEYNELNFNIDYLEK</sequence>
<evidence type="ECO:0008006" key="3">
    <source>
        <dbReference type="Google" id="ProtNLM"/>
    </source>
</evidence>
<organism evidence="1 2">
    <name type="scientific">Methanobacterium subterraneum</name>
    <dbReference type="NCBI Taxonomy" id="59277"/>
    <lineage>
        <taxon>Archaea</taxon>
        <taxon>Methanobacteriati</taxon>
        <taxon>Methanobacteriota</taxon>
        <taxon>Methanomada group</taxon>
        <taxon>Methanobacteria</taxon>
        <taxon>Methanobacteriales</taxon>
        <taxon>Methanobacteriaceae</taxon>
        <taxon>Methanobacterium</taxon>
    </lineage>
</organism>
<reference evidence="1 2" key="1">
    <citation type="submission" date="2020-04" db="EMBL/GenBank/DDBJ databases">
        <title>Draft genome of Methanobacterium subterraneum isolated from animal feces.</title>
        <authorList>
            <person name="Ouboter H.T."/>
            <person name="Berger S."/>
            <person name="Gungor E."/>
            <person name="Jetten M.S.M."/>
            <person name="Welte C.U."/>
        </authorList>
    </citation>
    <scope>NUCLEOTIDE SEQUENCE [LARGE SCALE GENOMIC DNA]</scope>
    <source>
        <strain evidence="1">HO_2020</strain>
    </source>
</reference>